<dbReference type="AlphaFoldDB" id="A0A382TY62"/>
<dbReference type="InterPro" id="IPR010376">
    <property type="entry name" value="GBBH-like_N"/>
</dbReference>
<name>A0A382TY62_9ZZZZ</name>
<reference evidence="4" key="1">
    <citation type="submission" date="2018-05" db="EMBL/GenBank/DDBJ databases">
        <authorList>
            <person name="Lanie J.A."/>
            <person name="Ng W.-L."/>
            <person name="Kazmierczak K.M."/>
            <person name="Andrzejewski T.M."/>
            <person name="Davidsen T.M."/>
            <person name="Wayne K.J."/>
            <person name="Tettelin H."/>
            <person name="Glass J.I."/>
            <person name="Rusch D."/>
            <person name="Podicherti R."/>
            <person name="Tsui H.-C.T."/>
            <person name="Winkler M.E."/>
        </authorList>
    </citation>
    <scope>NUCLEOTIDE SEQUENCE</scope>
</reference>
<keyword evidence="1" id="KW-0479">Metal-binding</keyword>
<dbReference type="Gene3D" id="3.30.2020.30">
    <property type="match status" value="1"/>
</dbReference>
<evidence type="ECO:0000256" key="2">
    <source>
        <dbReference type="ARBA" id="ARBA00023004"/>
    </source>
</evidence>
<accession>A0A382TY62</accession>
<evidence type="ECO:0000259" key="3">
    <source>
        <dbReference type="Pfam" id="PF06155"/>
    </source>
</evidence>
<evidence type="ECO:0000313" key="4">
    <source>
        <dbReference type="EMBL" id="SVD26338.1"/>
    </source>
</evidence>
<dbReference type="PANTHER" id="PTHR35303">
    <property type="entry name" value="OS02G0197800 PROTEIN"/>
    <property type="match status" value="1"/>
</dbReference>
<dbReference type="InterPro" id="IPR038492">
    <property type="entry name" value="GBBH-like_N_sf"/>
</dbReference>
<dbReference type="GO" id="GO:0046872">
    <property type="term" value="F:metal ion binding"/>
    <property type="evidence" value="ECO:0007669"/>
    <property type="project" value="UniProtKB-KW"/>
</dbReference>
<proteinExistence type="predicted"/>
<dbReference type="Pfam" id="PF06155">
    <property type="entry name" value="GBBH-like_N"/>
    <property type="match status" value="1"/>
</dbReference>
<feature type="domain" description="Gamma-butyrobetaine hydroxylase-like N-terminal" evidence="3">
    <location>
        <begin position="3"/>
        <end position="85"/>
    </location>
</feature>
<dbReference type="EMBL" id="UINC01139656">
    <property type="protein sequence ID" value="SVD26338.1"/>
    <property type="molecule type" value="Genomic_DNA"/>
</dbReference>
<protein>
    <recommendedName>
        <fullName evidence="3">Gamma-butyrobetaine hydroxylase-like N-terminal domain-containing protein</fullName>
    </recommendedName>
</protein>
<keyword evidence="2" id="KW-0408">Iron</keyword>
<sequence>MNDLLLLKWSDGSENALELKPMRDNCPCAHCAGETDVFGNIYKGPPQAMKKESYIITGIQPVGYYAIRPFWKDGHHDGIYSFEFLKKLCSTFDS</sequence>
<gene>
    <name evidence="4" type="ORF">METZ01_LOCUS379192</name>
</gene>
<organism evidence="4">
    <name type="scientific">marine metagenome</name>
    <dbReference type="NCBI Taxonomy" id="408172"/>
    <lineage>
        <taxon>unclassified sequences</taxon>
        <taxon>metagenomes</taxon>
        <taxon>ecological metagenomes</taxon>
    </lineage>
</organism>
<evidence type="ECO:0000256" key="1">
    <source>
        <dbReference type="ARBA" id="ARBA00022723"/>
    </source>
</evidence>